<keyword evidence="9" id="KW-0406">Ion transport</keyword>
<keyword evidence="7 13" id="KW-0812">Transmembrane</keyword>
<evidence type="ECO:0000256" key="2">
    <source>
        <dbReference type="ARBA" id="ARBA00004651"/>
    </source>
</evidence>
<feature type="transmembrane region" description="Helical" evidence="13">
    <location>
        <begin position="206"/>
        <end position="227"/>
    </location>
</feature>
<keyword evidence="3" id="KW-0171">Cobalt transport</keyword>
<dbReference type="GO" id="GO:0015099">
    <property type="term" value="F:nickel cation transmembrane transporter activity"/>
    <property type="evidence" value="ECO:0007669"/>
    <property type="project" value="UniProtKB-UniRule"/>
</dbReference>
<keyword evidence="11 13" id="KW-0472">Membrane</keyword>
<reference evidence="15" key="1">
    <citation type="submission" date="2016-11" db="EMBL/GenBank/DDBJ databases">
        <authorList>
            <person name="Varghese N."/>
            <person name="Submissions S."/>
        </authorList>
    </citation>
    <scope>NUCLEOTIDE SEQUENCE [LARGE SCALE GENOMIC DNA]</scope>
    <source>
        <strain evidence="15">DSM 100566</strain>
    </source>
</reference>
<name>A0A1M5CIJ5_9RHOB</name>
<comment type="subcellular location">
    <subcellularLocation>
        <location evidence="2 13">Cell membrane</location>
        <topology evidence="2 13">Multi-pass membrane protein</topology>
    </subcellularLocation>
</comment>
<feature type="transmembrane region" description="Helical" evidence="13">
    <location>
        <begin position="137"/>
        <end position="155"/>
    </location>
</feature>
<evidence type="ECO:0000256" key="12">
    <source>
        <dbReference type="ARBA" id="ARBA00023285"/>
    </source>
</evidence>
<dbReference type="AlphaFoldDB" id="A0A1M5CIJ5"/>
<keyword evidence="12" id="KW-0170">Cobalt</keyword>
<evidence type="ECO:0000256" key="1">
    <source>
        <dbReference type="ARBA" id="ARBA00002510"/>
    </source>
</evidence>
<dbReference type="InterPro" id="IPR011541">
    <property type="entry name" value="Ni/Co_transpt_high_affinity"/>
</dbReference>
<dbReference type="EMBL" id="FQUV01000007">
    <property type="protein sequence ID" value="SHF54501.1"/>
    <property type="molecule type" value="Genomic_DNA"/>
</dbReference>
<dbReference type="GO" id="GO:0032025">
    <property type="term" value="P:response to cobalt ion"/>
    <property type="evidence" value="ECO:0007669"/>
    <property type="project" value="TreeGrafter"/>
</dbReference>
<evidence type="ECO:0000256" key="6">
    <source>
        <dbReference type="ARBA" id="ARBA00022596"/>
    </source>
</evidence>
<evidence type="ECO:0000256" key="10">
    <source>
        <dbReference type="ARBA" id="ARBA00023112"/>
    </source>
</evidence>
<keyword evidence="5" id="KW-1003">Cell membrane</keyword>
<evidence type="ECO:0000256" key="8">
    <source>
        <dbReference type="ARBA" id="ARBA00022989"/>
    </source>
</evidence>
<dbReference type="GO" id="GO:0006824">
    <property type="term" value="P:cobalt ion transport"/>
    <property type="evidence" value="ECO:0007669"/>
    <property type="project" value="UniProtKB-KW"/>
</dbReference>
<dbReference type="OrthoDB" id="9812956at2"/>
<evidence type="ECO:0000256" key="11">
    <source>
        <dbReference type="ARBA" id="ARBA00023136"/>
    </source>
</evidence>
<dbReference type="GO" id="GO:0005886">
    <property type="term" value="C:plasma membrane"/>
    <property type="evidence" value="ECO:0007669"/>
    <property type="project" value="UniProtKB-SubCell"/>
</dbReference>
<evidence type="ECO:0000313" key="15">
    <source>
        <dbReference type="Proteomes" id="UP000184144"/>
    </source>
</evidence>
<dbReference type="PANTHER" id="PTHR40659">
    <property type="entry name" value="NICKEL/COBALT EFFLUX SYSTEM RCNA"/>
    <property type="match status" value="1"/>
</dbReference>
<dbReference type="Proteomes" id="UP000184144">
    <property type="component" value="Unassembled WGS sequence"/>
</dbReference>
<keyword evidence="15" id="KW-1185">Reference proteome</keyword>
<evidence type="ECO:0000313" key="14">
    <source>
        <dbReference type="EMBL" id="SHF54501.1"/>
    </source>
</evidence>
<accession>A0A1M5CIJ5</accession>
<dbReference type="GO" id="GO:0046583">
    <property type="term" value="F:monoatomic cation efflux transmembrane transporter activity"/>
    <property type="evidence" value="ECO:0007669"/>
    <property type="project" value="TreeGrafter"/>
</dbReference>
<evidence type="ECO:0000256" key="3">
    <source>
        <dbReference type="ARBA" id="ARBA00022426"/>
    </source>
</evidence>
<comment type="similarity">
    <text evidence="13">Belongs to the NiCoT transporter (TC 2.A.52) family.</text>
</comment>
<evidence type="ECO:0000256" key="5">
    <source>
        <dbReference type="ARBA" id="ARBA00022475"/>
    </source>
</evidence>
<feature type="transmembrane region" description="Helical" evidence="13">
    <location>
        <begin position="97"/>
        <end position="125"/>
    </location>
</feature>
<dbReference type="STRING" id="1486859.SAMN05444273_107145"/>
<feature type="transmembrane region" description="Helical" evidence="13">
    <location>
        <begin position="233"/>
        <end position="258"/>
    </location>
</feature>
<evidence type="ECO:0000256" key="4">
    <source>
        <dbReference type="ARBA" id="ARBA00022448"/>
    </source>
</evidence>
<organism evidence="14 15">
    <name type="scientific">Litoreibacter ascidiaceicola</name>
    <dbReference type="NCBI Taxonomy" id="1486859"/>
    <lineage>
        <taxon>Bacteria</taxon>
        <taxon>Pseudomonadati</taxon>
        <taxon>Pseudomonadota</taxon>
        <taxon>Alphaproteobacteria</taxon>
        <taxon>Rhodobacterales</taxon>
        <taxon>Roseobacteraceae</taxon>
        <taxon>Litoreibacter</taxon>
    </lineage>
</organism>
<dbReference type="Pfam" id="PF03824">
    <property type="entry name" value="NicO"/>
    <property type="match status" value="1"/>
</dbReference>
<evidence type="ECO:0000256" key="9">
    <source>
        <dbReference type="ARBA" id="ARBA00023065"/>
    </source>
</evidence>
<dbReference type="RefSeq" id="WP_073145295.1">
    <property type="nucleotide sequence ID" value="NZ_FQUV01000007.1"/>
</dbReference>
<feature type="transmembrane region" description="Helical" evidence="13">
    <location>
        <begin position="56"/>
        <end position="76"/>
    </location>
</feature>
<dbReference type="GO" id="GO:0010045">
    <property type="term" value="P:response to nickel cation"/>
    <property type="evidence" value="ECO:0007669"/>
    <property type="project" value="TreeGrafter"/>
</dbReference>
<proteinExistence type="inferred from homology"/>
<dbReference type="PANTHER" id="PTHR40659:SF1">
    <property type="entry name" value="NICKEL_COBALT EFFLUX SYSTEM RCNA"/>
    <property type="match status" value="1"/>
</dbReference>
<gene>
    <name evidence="14" type="ORF">SAMN05444273_107145</name>
</gene>
<feature type="transmembrane region" description="Helical" evidence="13">
    <location>
        <begin position="279"/>
        <end position="300"/>
    </location>
</feature>
<evidence type="ECO:0000256" key="13">
    <source>
        <dbReference type="RuleBase" id="RU362101"/>
    </source>
</evidence>
<sequence length="303" mass="31631">MPRIVVVPVAIAIGALIWLWSSGGFDSLAAFAAGEQRDFQNQIARTLRALRSGDAGALTLLMTLCFAYGVFHAVGPGHGKVLIGGYGLGRQVPWMRLSLISLVSSLGQAVTATLLVYAGVLVFNLSRTQMVGAAEDYMAPFSYAAIGAIGVWLTVRALRKFLRRHQAATHDHAHHPHGEDGTCSECGHKHGPSMEEVENASSLRDALILIAGIAIRPCTGALFVLIITWQMGIAMAGIAGAFAMALGTAVVTIGVGVAAVTMRAGVIGSFASSRVTTQIVPAIELIAGLLVLVIASGLLLRAI</sequence>
<keyword evidence="6" id="KW-0533">Nickel</keyword>
<keyword evidence="4 13" id="KW-0813">Transport</keyword>
<comment type="function">
    <text evidence="1">Efflux system for nickel and cobalt.</text>
</comment>
<keyword evidence="10" id="KW-0921">Nickel transport</keyword>
<keyword evidence="8 13" id="KW-1133">Transmembrane helix</keyword>
<evidence type="ECO:0000256" key="7">
    <source>
        <dbReference type="ARBA" id="ARBA00022692"/>
    </source>
</evidence>
<protein>
    <recommendedName>
        <fullName evidence="13">Nickel/cobalt efflux system</fullName>
    </recommendedName>
</protein>
<dbReference type="InterPro" id="IPR051224">
    <property type="entry name" value="NiCoT_RcnA"/>
</dbReference>